<keyword evidence="2" id="KW-1185">Reference proteome</keyword>
<proteinExistence type="predicted"/>
<dbReference type="EMBL" id="RZNJ01000001">
    <property type="protein sequence ID" value="RUT34623.1"/>
    <property type="molecule type" value="Genomic_DNA"/>
</dbReference>
<evidence type="ECO:0008006" key="3">
    <source>
        <dbReference type="Google" id="ProtNLM"/>
    </source>
</evidence>
<gene>
    <name evidence="1" type="ORF">EMQ25_01270</name>
</gene>
<evidence type="ECO:0000313" key="2">
    <source>
        <dbReference type="Proteomes" id="UP000281547"/>
    </source>
</evidence>
<protein>
    <recommendedName>
        <fullName evidence="3">YCII-related domain-containing protein</fullName>
    </recommendedName>
</protein>
<comment type="caution">
    <text evidence="1">The sequence shown here is derived from an EMBL/GenBank/DDBJ whole genome shotgun (WGS) entry which is preliminary data.</text>
</comment>
<dbReference type="RefSeq" id="WP_127186742.1">
    <property type="nucleotide sequence ID" value="NZ_RZNJ01000001.1"/>
</dbReference>
<reference evidence="1 2" key="1">
    <citation type="journal article" date="2016" name="Int. J. Syst. Evol. Microbiol.">
        <title>Arsenicitalea aurantiaca gen. nov., sp. nov., a new member of the family Hyphomicrobiaceae, isolated from high-arsenic sediment.</title>
        <authorList>
            <person name="Mu Y."/>
            <person name="Zhou L."/>
            <person name="Zeng X.C."/>
            <person name="Liu L."/>
            <person name="Pan Y."/>
            <person name="Chen X."/>
            <person name="Wang J."/>
            <person name="Li S."/>
            <person name="Li W.J."/>
            <person name="Wang Y."/>
        </authorList>
    </citation>
    <scope>NUCLEOTIDE SEQUENCE [LARGE SCALE GENOMIC DNA]</scope>
    <source>
        <strain evidence="1 2">42-50</strain>
    </source>
</reference>
<dbReference type="OrthoDB" id="5294869at2"/>
<evidence type="ECO:0000313" key="1">
    <source>
        <dbReference type="EMBL" id="RUT34623.1"/>
    </source>
</evidence>
<dbReference type="Proteomes" id="UP000281547">
    <property type="component" value="Unassembled WGS sequence"/>
</dbReference>
<dbReference type="AlphaFoldDB" id="A0A433XKP6"/>
<name>A0A433XKP6_9HYPH</name>
<accession>A0A433XKP6</accession>
<organism evidence="1 2">
    <name type="scientific">Arsenicitalea aurantiaca</name>
    <dbReference type="NCBI Taxonomy" id="1783274"/>
    <lineage>
        <taxon>Bacteria</taxon>
        <taxon>Pseudomonadati</taxon>
        <taxon>Pseudomonadota</taxon>
        <taxon>Alphaproteobacteria</taxon>
        <taxon>Hyphomicrobiales</taxon>
        <taxon>Devosiaceae</taxon>
        <taxon>Arsenicitalea</taxon>
    </lineage>
</organism>
<sequence length="112" mass="12058">MPRFLAIFTGTADVARRAEAEGRVNEAEGMRAWGAWMEEHKDRIVDAGGPLGKTKAISPQGIADITNTAAAYVVVEAESHEAAAEMFRGHAHFTHFPGDSVEVMPILPMPGQ</sequence>